<name>A0A8S5U114_9CAUD</name>
<reference evidence="1" key="1">
    <citation type="journal article" date="2021" name="Proc. Natl. Acad. Sci. U.S.A.">
        <title>A Catalog of Tens of Thousands of Viruses from Human Metagenomes Reveals Hidden Associations with Chronic Diseases.</title>
        <authorList>
            <person name="Tisza M.J."/>
            <person name="Buck C.B."/>
        </authorList>
    </citation>
    <scope>NUCLEOTIDE SEQUENCE</scope>
    <source>
        <strain evidence="1">Ctub511</strain>
    </source>
</reference>
<proteinExistence type="predicted"/>
<protein>
    <submittedName>
        <fullName evidence="1">Uncharacterized protein</fullName>
    </submittedName>
</protein>
<organism evidence="1">
    <name type="scientific">Siphoviridae sp. ctub511</name>
    <dbReference type="NCBI Taxonomy" id="2825714"/>
    <lineage>
        <taxon>Viruses</taxon>
        <taxon>Duplodnaviria</taxon>
        <taxon>Heunggongvirae</taxon>
        <taxon>Uroviricota</taxon>
        <taxon>Caudoviricetes</taxon>
    </lineage>
</organism>
<sequence length="176" mass="19749">MAKLQGDFRKFMNKNYLGSWDIPDGDDLIATIDHVEQEQVENAKGKELKLTIHFTDRGLKPMILNSTNSQRISKVAGTTRVEKWSGIRIAIYTEKVNAFGTTTDALRIRDYAPKSKELFCNECGAEIVGSGKYTAKAIAERAKVKYGEYLCMDCAMARAEKSAESEPLQEEQTEEV</sequence>
<dbReference type="EMBL" id="BK015978">
    <property type="protein sequence ID" value="DAF88133.1"/>
    <property type="molecule type" value="Genomic_DNA"/>
</dbReference>
<evidence type="ECO:0000313" key="1">
    <source>
        <dbReference type="EMBL" id="DAF88133.1"/>
    </source>
</evidence>
<accession>A0A8S5U114</accession>